<evidence type="ECO:0000256" key="4">
    <source>
        <dbReference type="ARBA" id="ARBA00022989"/>
    </source>
</evidence>
<reference evidence="8 9" key="1">
    <citation type="submission" date="2024-02" db="EMBL/GenBank/DDBJ databases">
        <title>Draft genome sequence of Collimonas sp. strain H4R21, an effective mineral-weathering bacterial strain isolated from the beech rhizosphere.</title>
        <authorList>
            <person name="Morin E."/>
            <person name="Uroz S."/>
            <person name="Leveau J.H.J."/>
            <person name="Kumar R."/>
            <person name="Rey M.W."/>
            <person name="Pham J."/>
        </authorList>
    </citation>
    <scope>NUCLEOTIDE SEQUENCE [LARGE SCALE GENOMIC DNA]</scope>
    <source>
        <strain evidence="8 9">H4R21</strain>
    </source>
</reference>
<keyword evidence="3 6" id="KW-0812">Transmembrane</keyword>
<keyword evidence="2" id="KW-1003">Cell membrane</keyword>
<dbReference type="PANTHER" id="PTHR35007:SF2">
    <property type="entry name" value="PILUS ASSEMBLE PROTEIN"/>
    <property type="match status" value="1"/>
</dbReference>
<feature type="transmembrane region" description="Helical" evidence="6">
    <location>
        <begin position="6"/>
        <end position="29"/>
    </location>
</feature>
<feature type="transmembrane region" description="Helical" evidence="6">
    <location>
        <begin position="110"/>
        <end position="130"/>
    </location>
</feature>
<dbReference type="InterPro" id="IPR042094">
    <property type="entry name" value="T2SS_GspF_sf"/>
</dbReference>
<dbReference type="PANTHER" id="PTHR35007">
    <property type="entry name" value="INTEGRAL MEMBRANE PROTEIN-RELATED"/>
    <property type="match status" value="1"/>
</dbReference>
<dbReference type="RefSeq" id="WP_342831420.1">
    <property type="nucleotide sequence ID" value="NZ_JBANDC010000023.1"/>
</dbReference>
<evidence type="ECO:0000313" key="9">
    <source>
        <dbReference type="Proteomes" id="UP001495910"/>
    </source>
</evidence>
<evidence type="ECO:0000256" key="5">
    <source>
        <dbReference type="ARBA" id="ARBA00023136"/>
    </source>
</evidence>
<evidence type="ECO:0000256" key="2">
    <source>
        <dbReference type="ARBA" id="ARBA00022475"/>
    </source>
</evidence>
<evidence type="ECO:0000256" key="1">
    <source>
        <dbReference type="ARBA" id="ARBA00004651"/>
    </source>
</evidence>
<protein>
    <submittedName>
        <fullName evidence="8">Type II secretion system F family protein</fullName>
    </submittedName>
</protein>
<feature type="transmembrane region" description="Helical" evidence="6">
    <location>
        <begin position="287"/>
        <end position="312"/>
    </location>
</feature>
<dbReference type="Gene3D" id="1.20.81.30">
    <property type="entry name" value="Type II secretion system (T2SS), domain F"/>
    <property type="match status" value="1"/>
</dbReference>
<evidence type="ECO:0000313" key="8">
    <source>
        <dbReference type="EMBL" id="MEM4990352.1"/>
    </source>
</evidence>
<keyword evidence="5 6" id="KW-0472">Membrane</keyword>
<dbReference type="EMBL" id="JBANDC010000023">
    <property type="protein sequence ID" value="MEM4990352.1"/>
    <property type="molecule type" value="Genomic_DNA"/>
</dbReference>
<dbReference type="Pfam" id="PF00482">
    <property type="entry name" value="T2SSF"/>
    <property type="match status" value="1"/>
</dbReference>
<organism evidence="8 9">
    <name type="scientific">Collimonas rhizosphaerae</name>
    <dbReference type="NCBI Taxonomy" id="3126357"/>
    <lineage>
        <taxon>Bacteria</taxon>
        <taxon>Pseudomonadati</taxon>
        <taxon>Pseudomonadota</taxon>
        <taxon>Betaproteobacteria</taxon>
        <taxon>Burkholderiales</taxon>
        <taxon>Oxalobacteraceae</taxon>
        <taxon>Collimonas</taxon>
    </lineage>
</organism>
<comment type="subcellular location">
    <subcellularLocation>
        <location evidence="1">Cell membrane</location>
        <topology evidence="1">Multi-pass membrane protein</topology>
    </subcellularLocation>
</comment>
<comment type="caution">
    <text evidence="8">The sequence shown here is derived from an EMBL/GenBank/DDBJ whole genome shotgun (WGS) entry which is preliminary data.</text>
</comment>
<keyword evidence="4 6" id="KW-1133">Transmembrane helix</keyword>
<feature type="transmembrane region" description="Helical" evidence="6">
    <location>
        <begin position="136"/>
        <end position="156"/>
    </location>
</feature>
<accession>A0ABU9Q2F5</accession>
<keyword evidence="9" id="KW-1185">Reference proteome</keyword>
<feature type="domain" description="Type II secretion system protein GspF" evidence="7">
    <location>
        <begin position="176"/>
        <end position="302"/>
    </location>
</feature>
<evidence type="ECO:0000259" key="7">
    <source>
        <dbReference type="Pfam" id="PF00482"/>
    </source>
</evidence>
<dbReference type="InterPro" id="IPR018076">
    <property type="entry name" value="T2SS_GspF_dom"/>
</dbReference>
<dbReference type="Proteomes" id="UP001495910">
    <property type="component" value="Unassembled WGS sequence"/>
</dbReference>
<name>A0ABU9Q2F5_9BURK</name>
<evidence type="ECO:0000256" key="3">
    <source>
        <dbReference type="ARBA" id="ARBA00022692"/>
    </source>
</evidence>
<gene>
    <name evidence="8" type="ORF">V8G57_23385</name>
</gene>
<evidence type="ECO:0000256" key="6">
    <source>
        <dbReference type="SAM" id="Phobius"/>
    </source>
</evidence>
<proteinExistence type="predicted"/>
<sequence length="322" mass="35487">MNSTQYTLIILAVLLLAAALLLMGGALLARAWRLKRNLATIDEKIASHDRPAASANINANLSAKPTSLRDRLVAVSAGWLDTPVGRQLVAEEDRHLLDQCNVNDVRGKSLFFLARAVLAVSLPLLGFFLIPRGGWLSLLLILFFGIALGHMLPKWIMRSVALKRQRLAAEELPLLIDLLRLLQGVGLSVDQSLHVIENEFGNVLTVLGEELAIASRQYSTGRSREQSMRRFSTVFDNEDLHAVSRLLVQVEHHGGAVQEPLKQFSERIREQRKLDMREKIGKLTVKMTGVMVMTLLPGLLVITGGVGFLAVIRALSRMGANA</sequence>